<proteinExistence type="predicted"/>
<dbReference type="eggNOG" id="COG0457">
    <property type="taxonomic scope" value="Bacteria"/>
</dbReference>
<dbReference type="InParanoid" id="G4Q909"/>
<sequence>MMRKERVMSDDKLIYFHKYDHHDGKELPEGLFHGHHHDGDCDCGCGHDHDHDVDGFHAQIMGSTEPGLFSEDSFDPDEVDNVVLTLYNECVDELLAISDLVDKGKLEKALRRVRRLTEMHREFYSGEENLDERSLALNTEVPIYRCLKDLRGEKDNLLLMPVPLHVMYFMWGMILYKLGKEEAAMKKFKWACRLNPFHTLPYAAMNRYYEKHGDRKAWLDNIRREGKTIYADGVTEAFAELGRYLAFEGRIPEARACYEYVLDWNAETELPDAFTKELADLLDSTAEVADFDDVCAEFGLEPGADSEVLEAMEKAMKVAEKQNDYTSWEAIQEGLFLLTKDESYFDKKWHGSDDDFDDDEIYDEETDVPLVPLEDEFEDTCDDGEKKDRKKGSGPSDDDEGPF</sequence>
<dbReference type="AlphaFoldDB" id="G4Q909"/>
<evidence type="ECO:0000256" key="2">
    <source>
        <dbReference type="SAM" id="MobiDB-lite"/>
    </source>
</evidence>
<dbReference type="SMART" id="SM00028">
    <property type="entry name" value="TPR"/>
    <property type="match status" value="2"/>
</dbReference>
<dbReference type="PATRIC" id="fig|568816.4.peg.453"/>
<dbReference type="PROSITE" id="PS50005">
    <property type="entry name" value="TPR"/>
    <property type="match status" value="1"/>
</dbReference>
<name>G4Q909_ACIIR</name>
<feature type="repeat" description="TPR" evidence="1">
    <location>
        <begin position="165"/>
        <end position="198"/>
    </location>
</feature>
<evidence type="ECO:0000313" key="3">
    <source>
        <dbReference type="EMBL" id="AEQ21707.1"/>
    </source>
</evidence>
<keyword evidence="1" id="KW-0802">TPR repeat</keyword>
<organism evidence="3 4">
    <name type="scientific">Acidaminococcus intestini (strain RyC-MR95)</name>
    <dbReference type="NCBI Taxonomy" id="568816"/>
    <lineage>
        <taxon>Bacteria</taxon>
        <taxon>Bacillati</taxon>
        <taxon>Bacillota</taxon>
        <taxon>Negativicutes</taxon>
        <taxon>Acidaminococcales</taxon>
        <taxon>Acidaminococcaceae</taxon>
        <taxon>Acidaminococcus</taxon>
    </lineage>
</organism>
<feature type="compositionally biased region" description="Acidic residues" evidence="2">
    <location>
        <begin position="354"/>
        <end position="382"/>
    </location>
</feature>
<dbReference type="STRING" id="568816.Acin_0465"/>
<evidence type="ECO:0000256" key="1">
    <source>
        <dbReference type="PROSITE-ProRule" id="PRU00339"/>
    </source>
</evidence>
<protein>
    <submittedName>
        <fullName evidence="3">Uncharacterized protein</fullName>
    </submittedName>
</protein>
<dbReference type="Gene3D" id="1.25.40.10">
    <property type="entry name" value="Tetratricopeptide repeat domain"/>
    <property type="match status" value="1"/>
</dbReference>
<gene>
    <name evidence="3" type="ordered locus">Acin_0465</name>
</gene>
<dbReference type="KEGG" id="ain:Acin_0465"/>
<feature type="region of interest" description="Disordered" evidence="2">
    <location>
        <begin position="351"/>
        <end position="403"/>
    </location>
</feature>
<keyword evidence="4" id="KW-1185">Reference proteome</keyword>
<dbReference type="SUPFAM" id="SSF48452">
    <property type="entry name" value="TPR-like"/>
    <property type="match status" value="1"/>
</dbReference>
<dbReference type="EMBL" id="CP003058">
    <property type="protein sequence ID" value="AEQ21707.1"/>
    <property type="molecule type" value="Genomic_DNA"/>
</dbReference>
<evidence type="ECO:0000313" key="4">
    <source>
        <dbReference type="Proteomes" id="UP000007093"/>
    </source>
</evidence>
<dbReference type="InterPro" id="IPR011990">
    <property type="entry name" value="TPR-like_helical_dom_sf"/>
</dbReference>
<dbReference type="InterPro" id="IPR019734">
    <property type="entry name" value="TPR_rpt"/>
</dbReference>
<accession>G4Q909</accession>
<dbReference type="Proteomes" id="UP000007093">
    <property type="component" value="Chromosome"/>
</dbReference>
<reference evidence="3 4" key="1">
    <citation type="journal article" date="2011" name="J. Bacteriol.">
        <title>Complete genome sequence of Acidaminococcus intestini RYC-MR95, a Gram-negative bacterium from the phylum Firmicutes.</title>
        <authorList>
            <person name="D'Auria G."/>
            <person name="Galan J.C."/>
            <person name="Rodriguez-Alcayna M."/>
            <person name="Moya A."/>
            <person name="Baquero F."/>
            <person name="Latorre A."/>
        </authorList>
    </citation>
    <scope>NUCLEOTIDE SEQUENCE [LARGE SCALE GENOMIC DNA]</scope>
    <source>
        <strain evidence="3 4">RyC-MR95</strain>
    </source>
</reference>
<dbReference type="HOGENOM" id="CLU_682615_0_0_9"/>